<proteinExistence type="predicted"/>
<dbReference type="Gramene" id="FCD_00017927-RA">
    <property type="protein sequence ID" value="FCD_00017927-RA:cds"/>
    <property type="gene ID" value="FCD_00017927"/>
</dbReference>
<sequence length="219" mass="24823">MQTYKHAEVKKLRKGFREISFKDLVGELNRMVMQPIRACYEMYLDMDDESLACIIGLFPFELLCCYGISKGDLVQSEFFLHELVESSRRRLARVTALRDAMVLENQIPVLTVQVILEIEICSEKKGESHAKDDVTERFPLMLLGFCKAVSPLSVLSVTNFTRPQSITICWIFCIILVTLSPEKNPEEEKPVEAMLILEIPVKVENKTSPESSASTSTPS</sequence>
<reference evidence="1" key="1">
    <citation type="submission" date="2023-07" db="EMBL/GenBank/DDBJ databases">
        <title>draft genome sequence of fig (Ficus carica).</title>
        <authorList>
            <person name="Takahashi T."/>
            <person name="Nishimura K."/>
        </authorList>
    </citation>
    <scope>NUCLEOTIDE SEQUENCE</scope>
</reference>
<dbReference type="Proteomes" id="UP001187192">
    <property type="component" value="Unassembled WGS sequence"/>
</dbReference>
<evidence type="ECO:0000313" key="2">
    <source>
        <dbReference type="Proteomes" id="UP001187192"/>
    </source>
</evidence>
<evidence type="ECO:0000313" key="1">
    <source>
        <dbReference type="EMBL" id="GMN26076.1"/>
    </source>
</evidence>
<name>A0AA87ZKV6_FICCA</name>
<keyword evidence="2" id="KW-1185">Reference proteome</keyword>
<organism evidence="1 2">
    <name type="scientific">Ficus carica</name>
    <name type="common">Common fig</name>
    <dbReference type="NCBI Taxonomy" id="3494"/>
    <lineage>
        <taxon>Eukaryota</taxon>
        <taxon>Viridiplantae</taxon>
        <taxon>Streptophyta</taxon>
        <taxon>Embryophyta</taxon>
        <taxon>Tracheophyta</taxon>
        <taxon>Spermatophyta</taxon>
        <taxon>Magnoliopsida</taxon>
        <taxon>eudicotyledons</taxon>
        <taxon>Gunneridae</taxon>
        <taxon>Pentapetalae</taxon>
        <taxon>rosids</taxon>
        <taxon>fabids</taxon>
        <taxon>Rosales</taxon>
        <taxon>Moraceae</taxon>
        <taxon>Ficeae</taxon>
        <taxon>Ficus</taxon>
    </lineage>
</organism>
<comment type="caution">
    <text evidence="1">The sequence shown here is derived from an EMBL/GenBank/DDBJ whole genome shotgun (WGS) entry which is preliminary data.</text>
</comment>
<dbReference type="Pfam" id="PF03140">
    <property type="entry name" value="DUF247"/>
    <property type="match status" value="1"/>
</dbReference>
<dbReference type="InterPro" id="IPR004158">
    <property type="entry name" value="DUF247_pln"/>
</dbReference>
<protein>
    <submittedName>
        <fullName evidence="1">Uncharacterized protein</fullName>
    </submittedName>
</protein>
<dbReference type="EMBL" id="BTGU01000001">
    <property type="protein sequence ID" value="GMN26076.1"/>
    <property type="molecule type" value="Genomic_DNA"/>
</dbReference>
<dbReference type="AlphaFoldDB" id="A0AA87ZKV6"/>
<accession>A0AA87ZKV6</accession>
<gene>
    <name evidence="1" type="ORF">TIFTF001_001170</name>
</gene>